<dbReference type="SUPFAM" id="SSF46689">
    <property type="entry name" value="Homeodomain-like"/>
    <property type="match status" value="1"/>
</dbReference>
<evidence type="ECO:0000313" key="3">
    <source>
        <dbReference type="Proteomes" id="UP000253999"/>
    </source>
</evidence>
<evidence type="ECO:0008006" key="4">
    <source>
        <dbReference type="Google" id="ProtNLM"/>
    </source>
</evidence>
<dbReference type="GO" id="GO:0004803">
    <property type="term" value="F:transposase activity"/>
    <property type="evidence" value="ECO:0007669"/>
    <property type="project" value="InterPro"/>
</dbReference>
<proteinExistence type="inferred from homology"/>
<dbReference type="GO" id="GO:0006313">
    <property type="term" value="P:DNA transposition"/>
    <property type="evidence" value="ECO:0007669"/>
    <property type="project" value="InterPro"/>
</dbReference>
<evidence type="ECO:0000313" key="2">
    <source>
        <dbReference type="EMBL" id="RDF05299.1"/>
    </source>
</evidence>
<reference evidence="2 3" key="1">
    <citation type="submission" date="2018-05" db="EMBL/GenBank/DDBJ databases">
        <title>Draft Genome Sequences for a Diverse set of 7 Haemophilus Species.</title>
        <authorList>
            <person name="Nichols M."/>
            <person name="Topaz N."/>
            <person name="Wang X."/>
            <person name="Wang X."/>
            <person name="Boxrud D."/>
        </authorList>
    </citation>
    <scope>NUCLEOTIDE SEQUENCE [LARGE SCALE GENOMIC DNA]</scope>
    <source>
        <strain evidence="2 3">C2010039593</strain>
    </source>
</reference>
<dbReference type="Pfam" id="PF01527">
    <property type="entry name" value="HTH_Tnp_1"/>
    <property type="match status" value="1"/>
</dbReference>
<gene>
    <name evidence="2" type="ORF">DPV98_02525</name>
</gene>
<sequence>MKRVRHFFSLEFKAEVVKLVQERGYSVSQACRELDIGETALRCWISQILTKTTYRGLIT</sequence>
<dbReference type="Gene3D" id="1.10.10.10">
    <property type="entry name" value="Winged helix-like DNA-binding domain superfamily/Winged helix DNA-binding domain"/>
    <property type="match status" value="1"/>
</dbReference>
<dbReference type="RefSeq" id="WP_111312517.1">
    <property type="nucleotide sequence ID" value="NZ_CAUPAH010000043.1"/>
</dbReference>
<evidence type="ECO:0000256" key="1">
    <source>
        <dbReference type="ARBA" id="ARBA00009964"/>
    </source>
</evidence>
<dbReference type="AlphaFoldDB" id="A0A369ZG09"/>
<name>A0A369ZG09_HAEPH</name>
<protein>
    <recommendedName>
        <fullName evidence="4">Transposase</fullName>
    </recommendedName>
</protein>
<accession>A0A369ZG09</accession>
<comment type="caution">
    <text evidence="2">The sequence shown here is derived from an EMBL/GenBank/DDBJ whole genome shotgun (WGS) entry which is preliminary data.</text>
</comment>
<dbReference type="InterPro" id="IPR002514">
    <property type="entry name" value="Transposase_8"/>
</dbReference>
<dbReference type="GO" id="GO:0003677">
    <property type="term" value="F:DNA binding"/>
    <property type="evidence" value="ECO:0007669"/>
    <property type="project" value="InterPro"/>
</dbReference>
<comment type="similarity">
    <text evidence="1">Belongs to the transposase 8 family.</text>
</comment>
<dbReference type="Proteomes" id="UP000253999">
    <property type="component" value="Unassembled WGS sequence"/>
</dbReference>
<organism evidence="2 3">
    <name type="scientific">Haemophilus parahaemolyticus</name>
    <dbReference type="NCBI Taxonomy" id="735"/>
    <lineage>
        <taxon>Bacteria</taxon>
        <taxon>Pseudomonadati</taxon>
        <taxon>Pseudomonadota</taxon>
        <taxon>Gammaproteobacteria</taxon>
        <taxon>Pasteurellales</taxon>
        <taxon>Pasteurellaceae</taxon>
        <taxon>Haemophilus</taxon>
    </lineage>
</organism>
<dbReference type="InterPro" id="IPR036388">
    <property type="entry name" value="WH-like_DNA-bd_sf"/>
</dbReference>
<dbReference type="EMBL" id="QEQD01000002">
    <property type="protein sequence ID" value="RDF05299.1"/>
    <property type="molecule type" value="Genomic_DNA"/>
</dbReference>
<dbReference type="InterPro" id="IPR009057">
    <property type="entry name" value="Homeodomain-like_sf"/>
</dbReference>